<evidence type="ECO:0000256" key="1">
    <source>
        <dbReference type="SAM" id="MobiDB-lite"/>
    </source>
</evidence>
<gene>
    <name evidence="2" type="ORF">CLV70_107329</name>
</gene>
<accession>A0A2T0S6I1</accession>
<dbReference type="EMBL" id="PVZG01000007">
    <property type="protein sequence ID" value="PRY29020.1"/>
    <property type="molecule type" value="Genomic_DNA"/>
</dbReference>
<protein>
    <submittedName>
        <fullName evidence="2">Uncharacterized protein</fullName>
    </submittedName>
</protein>
<proteinExistence type="predicted"/>
<reference evidence="2 3" key="1">
    <citation type="submission" date="2018-03" db="EMBL/GenBank/DDBJ databases">
        <title>Genomic Encyclopedia of Archaeal and Bacterial Type Strains, Phase II (KMG-II): from individual species to whole genera.</title>
        <authorList>
            <person name="Goeker M."/>
        </authorList>
    </citation>
    <scope>NUCLEOTIDE SEQUENCE [LARGE SCALE GENOMIC DNA]</scope>
    <source>
        <strain evidence="2 3">DSM 45348</strain>
    </source>
</reference>
<feature type="region of interest" description="Disordered" evidence="1">
    <location>
        <begin position="89"/>
        <end position="109"/>
    </location>
</feature>
<comment type="caution">
    <text evidence="2">The sequence shown here is derived from an EMBL/GenBank/DDBJ whole genome shotgun (WGS) entry which is preliminary data.</text>
</comment>
<dbReference type="Proteomes" id="UP000239209">
    <property type="component" value="Unassembled WGS sequence"/>
</dbReference>
<feature type="region of interest" description="Disordered" evidence="1">
    <location>
        <begin position="1"/>
        <end position="57"/>
    </location>
</feature>
<name>A0A2T0S6I1_9ACTN</name>
<dbReference type="AlphaFoldDB" id="A0A2T0S6I1"/>
<evidence type="ECO:0000313" key="3">
    <source>
        <dbReference type="Proteomes" id="UP000239209"/>
    </source>
</evidence>
<keyword evidence="3" id="KW-1185">Reference proteome</keyword>
<evidence type="ECO:0000313" key="2">
    <source>
        <dbReference type="EMBL" id="PRY29020.1"/>
    </source>
</evidence>
<sequence length="109" mass="11711">MSDGSVAERPLRPSTRGSLAGAPEREEKHMSVPNIGPEPFDAPETDGMDTPRRGNPALVYRDEMVTDCMHAATTRATMVSHRFGGVRYALTRNPSGPTPDDGGDPHASH</sequence>
<organism evidence="2 3">
    <name type="scientific">Pseudosporangium ferrugineum</name>
    <dbReference type="NCBI Taxonomy" id="439699"/>
    <lineage>
        <taxon>Bacteria</taxon>
        <taxon>Bacillati</taxon>
        <taxon>Actinomycetota</taxon>
        <taxon>Actinomycetes</taxon>
        <taxon>Micromonosporales</taxon>
        <taxon>Micromonosporaceae</taxon>
        <taxon>Pseudosporangium</taxon>
    </lineage>
</organism>